<accession>A0ABU2Z3T6</accession>
<evidence type="ECO:0000256" key="2">
    <source>
        <dbReference type="SAM" id="Phobius"/>
    </source>
</evidence>
<feature type="region of interest" description="Disordered" evidence="1">
    <location>
        <begin position="1"/>
        <end position="69"/>
    </location>
</feature>
<proteinExistence type="predicted"/>
<feature type="compositionally biased region" description="Basic and acidic residues" evidence="1">
    <location>
        <begin position="44"/>
        <end position="61"/>
    </location>
</feature>
<gene>
    <name evidence="3" type="ORF">RM704_27885</name>
</gene>
<feature type="compositionally biased region" description="Gly residues" evidence="1">
    <location>
        <begin position="8"/>
        <end position="43"/>
    </location>
</feature>
<keyword evidence="2" id="KW-0472">Membrane</keyword>
<keyword evidence="4" id="KW-1185">Reference proteome</keyword>
<dbReference type="EMBL" id="JAVRFJ010000027">
    <property type="protein sequence ID" value="MDT0571237.1"/>
    <property type="molecule type" value="Genomic_DNA"/>
</dbReference>
<protein>
    <submittedName>
        <fullName evidence="3">Uncharacterized protein</fullName>
    </submittedName>
</protein>
<keyword evidence="2" id="KW-0812">Transmembrane</keyword>
<dbReference type="Proteomes" id="UP001180737">
    <property type="component" value="Unassembled WGS sequence"/>
</dbReference>
<feature type="transmembrane region" description="Helical" evidence="2">
    <location>
        <begin position="135"/>
        <end position="157"/>
    </location>
</feature>
<name>A0ABU2Z3T6_9ACTN</name>
<organism evidence="3 4">
    <name type="scientific">Streptomyces gottesmaniae</name>
    <dbReference type="NCBI Taxonomy" id="3075518"/>
    <lineage>
        <taxon>Bacteria</taxon>
        <taxon>Bacillati</taxon>
        <taxon>Actinomycetota</taxon>
        <taxon>Actinomycetes</taxon>
        <taxon>Kitasatosporales</taxon>
        <taxon>Streptomycetaceae</taxon>
        <taxon>Streptomyces</taxon>
    </lineage>
</organism>
<evidence type="ECO:0000313" key="4">
    <source>
        <dbReference type="Proteomes" id="UP001180737"/>
    </source>
</evidence>
<comment type="caution">
    <text evidence="3">The sequence shown here is derived from an EMBL/GenBank/DDBJ whole genome shotgun (WGS) entry which is preliminary data.</text>
</comment>
<reference evidence="3" key="1">
    <citation type="submission" date="2024-05" db="EMBL/GenBank/DDBJ databases">
        <title>30 novel species of actinomycetes from the DSMZ collection.</title>
        <authorList>
            <person name="Nouioui I."/>
        </authorList>
    </citation>
    <scope>NUCLEOTIDE SEQUENCE</scope>
    <source>
        <strain evidence="3">DSM 3412</strain>
    </source>
</reference>
<dbReference type="RefSeq" id="WP_311591347.1">
    <property type="nucleotide sequence ID" value="NZ_JAVRFJ010000027.1"/>
</dbReference>
<evidence type="ECO:0000313" key="3">
    <source>
        <dbReference type="EMBL" id="MDT0571237.1"/>
    </source>
</evidence>
<sequence>MRDADGSGRTGDGAGRGVGGDGRGAGHGSAGGDGKGGAGGTGGRDGKAEQRMKHDGTHGDGTRGGGGAYGGGMRGGGTYGGGAGGGLTPHDLTYATPVEREIAQLLAGAAHEVEIGAAPCQAVIRGGRRRRARRWAVAAAAAVVIAGSTGTLALAGVPGGGDGGGRLVPAATPATPEARRTDQPWRSTLAEGRDRDTVWRVSIDVWEAPRDKAEAARQLAAAGLFGDVPTGVDGAADLVGKSWHFVRLTVDEDRTDTLLDGEADLFSGTDLEVFATVLPTGAGGEGDTSKRLVVGQVAPGAQEVRVTWSDGTFVDVERDRDDGWHADLRNPRIVHPKGARASWFVALAPEGVEYESAKVTG</sequence>
<evidence type="ECO:0000256" key="1">
    <source>
        <dbReference type="SAM" id="MobiDB-lite"/>
    </source>
</evidence>
<keyword evidence="2" id="KW-1133">Transmembrane helix</keyword>